<evidence type="ECO:0000256" key="1">
    <source>
        <dbReference type="ARBA" id="ARBA00004141"/>
    </source>
</evidence>
<keyword evidence="4 15" id="KW-0812">Transmembrane</keyword>
<evidence type="ECO:0000259" key="16">
    <source>
        <dbReference type="SMART" id="SM00079"/>
    </source>
</evidence>
<sequence>MKPYSAMFLATKLLFISSGVVILSLVISAERPTAISVGAAFPFNSTIGKVAKIAIQAGVDDVNIDPTVLRGSKLVLTMQDTECNCYTGMTEALKFMENNIVAMIGPQWSLIAQIISHIANNLQVPLLSYGATDPTLSCLQFPYLVRTTQSDTFQMQSIAEIIDYYQWRQVIAIYIDHEYGRNGISALGDKLAERRCKITFKAALPPEPDNKDIIDLLIKVGMQESRIIVLHANPAVGITIFSVAKSLGMMENGYVWIATDWLVALLDSTGALDQQTMDYMQGVLSLRMHTADSTRKATFASRWSELANKYSGSNIGLHSYGLYAYDSVWVLARALDAFFNEGGSILFSNASKLSLFNGGKLLLNKIKRIRMEGLTGLVQFDPDGNLIHPAYDIINVVGSGLKMIGYWSNYSGLSVISPEKLYNMPPNKSSVNQKLNNVIWPGDMVIKPRGWVFANNGKELKIGVINRPFFQEILSKDLETGTVKGYCIDVFTAAMNLLDYPVHYKFIPFGDGLNMPDYQEILYKVAAGEIDGVVGDYAIVTNRTLILDFTQPYIESGLVIVAPLKKLRSNAWAFSRPFTLKLWCATGVAIVLVGVVVWILERRVNEEFRHGGNPRKQIFTIFWFGFSTMFFCQQEEIRSTLGRIIMIVWLFVVLIIQSSYMASLTSILTVQQLSSSIRGIDTLIASGESIGFAAGSFAENYMVQELNIPRSRLKSLASPDEYIRNLELGPNNGGIAAFVDERPYVELFLSTQCQFTTVGSEFTKAGWGFAFPRDSLLAVDVSTAILKLSENGDLQKIRDKWLTRSACRSANNELDSDRLRLSSFWGLFLIIGLACFFAILIYLSLALYKYIQFAGKCSIREFLSFVWLTERGGEIQSKS</sequence>
<reference evidence="18" key="2">
    <citation type="submission" date="2025-08" db="UniProtKB">
        <authorList>
            <consortium name="RefSeq"/>
        </authorList>
    </citation>
    <scope>IDENTIFICATION</scope>
</reference>
<evidence type="ECO:0000256" key="11">
    <source>
        <dbReference type="ARBA" id="ARBA00023286"/>
    </source>
</evidence>
<evidence type="ECO:0000256" key="12">
    <source>
        <dbReference type="ARBA" id="ARBA00023303"/>
    </source>
</evidence>
<evidence type="ECO:0000256" key="2">
    <source>
        <dbReference type="ARBA" id="ARBA00008685"/>
    </source>
</evidence>
<reference evidence="17" key="1">
    <citation type="submission" date="2025-05" db="UniProtKB">
        <authorList>
            <consortium name="RefSeq"/>
        </authorList>
    </citation>
    <scope>NUCLEOTIDE SEQUENCE [LARGE SCALE GENOMIC DNA]</scope>
</reference>
<dbReference type="Pfam" id="PF01094">
    <property type="entry name" value="ANF_receptor"/>
    <property type="match status" value="1"/>
</dbReference>
<keyword evidence="3 13" id="KW-0813">Transport</keyword>
<dbReference type="FunFam" id="3.40.190.10:FF:000175">
    <property type="entry name" value="Glutamate receptor"/>
    <property type="match status" value="1"/>
</dbReference>
<evidence type="ECO:0000313" key="17">
    <source>
        <dbReference type="Proteomes" id="UP001515500"/>
    </source>
</evidence>
<dbReference type="Proteomes" id="UP001515500">
    <property type="component" value="Chromosome 1"/>
</dbReference>
<comment type="similarity">
    <text evidence="2 13">Belongs to the glutamate-gated ion channel (TC 1.A.10.1) family.</text>
</comment>
<evidence type="ECO:0000256" key="8">
    <source>
        <dbReference type="ARBA" id="ARBA00023136"/>
    </source>
</evidence>
<keyword evidence="11 13" id="KW-1071">Ligand-gated ion channel</keyword>
<evidence type="ECO:0000313" key="18">
    <source>
        <dbReference type="RefSeq" id="XP_039122457.1"/>
    </source>
</evidence>
<evidence type="ECO:0000256" key="10">
    <source>
        <dbReference type="ARBA" id="ARBA00023180"/>
    </source>
</evidence>
<keyword evidence="17" id="KW-1185">Reference proteome</keyword>
<dbReference type="InterPro" id="IPR028082">
    <property type="entry name" value="Peripla_BP_I"/>
</dbReference>
<dbReference type="FunFam" id="1.10.287.70:FF:000037">
    <property type="entry name" value="Glutamate receptor"/>
    <property type="match status" value="1"/>
</dbReference>
<dbReference type="InterPro" id="IPR001828">
    <property type="entry name" value="ANF_lig-bd_rcpt"/>
</dbReference>
<dbReference type="FunFam" id="3.40.50.2300:FF:000081">
    <property type="entry name" value="Glutamate receptor"/>
    <property type="match status" value="1"/>
</dbReference>
<organism evidence="17 18">
    <name type="scientific">Dioscorea cayennensis subsp. rotundata</name>
    <name type="common">White Guinea yam</name>
    <name type="synonym">Dioscorea rotundata</name>
    <dbReference type="NCBI Taxonomy" id="55577"/>
    <lineage>
        <taxon>Eukaryota</taxon>
        <taxon>Viridiplantae</taxon>
        <taxon>Streptophyta</taxon>
        <taxon>Embryophyta</taxon>
        <taxon>Tracheophyta</taxon>
        <taxon>Spermatophyta</taxon>
        <taxon>Magnoliopsida</taxon>
        <taxon>Liliopsida</taxon>
        <taxon>Dioscoreales</taxon>
        <taxon>Dioscoreaceae</taxon>
        <taxon>Dioscorea</taxon>
    </lineage>
</organism>
<proteinExistence type="inferred from homology"/>
<feature type="domain" description="Ionotropic glutamate receptor C-terminal" evidence="16">
    <location>
        <begin position="459"/>
        <end position="804"/>
    </location>
</feature>
<dbReference type="SMART" id="SM00079">
    <property type="entry name" value="PBPe"/>
    <property type="match status" value="1"/>
</dbReference>
<dbReference type="PIRSF" id="PIRSF037090">
    <property type="entry name" value="Iontro_Glu-like_rcpt_pln"/>
    <property type="match status" value="1"/>
</dbReference>
<dbReference type="GO" id="GO:1901701">
    <property type="term" value="P:cellular response to oxygen-containing compound"/>
    <property type="evidence" value="ECO:0007669"/>
    <property type="project" value="UniProtKB-ARBA"/>
</dbReference>
<evidence type="ECO:0000256" key="13">
    <source>
        <dbReference type="PIRNR" id="PIRNR037090"/>
    </source>
</evidence>
<dbReference type="AlphaFoldDB" id="A0AB40B608"/>
<accession>A0AB40B608</accession>
<keyword evidence="8 13" id="KW-0472">Membrane</keyword>
<dbReference type="InterPro" id="IPR044440">
    <property type="entry name" value="GABAb_receptor_plant_PBP1"/>
</dbReference>
<protein>
    <recommendedName>
        <fullName evidence="13">Glutamate receptor</fullName>
    </recommendedName>
</protein>
<dbReference type="PRINTS" id="PR01176">
    <property type="entry name" value="GABABRECEPTR"/>
</dbReference>
<evidence type="ECO:0000256" key="15">
    <source>
        <dbReference type="SAM" id="Phobius"/>
    </source>
</evidence>
<evidence type="ECO:0000256" key="3">
    <source>
        <dbReference type="ARBA" id="ARBA00022448"/>
    </source>
</evidence>
<keyword evidence="9 13" id="KW-0675">Receptor</keyword>
<keyword evidence="5" id="KW-0732">Signal</keyword>
<name>A0AB40B608_DIOCR</name>
<feature type="disulfide bond" evidence="14">
    <location>
        <begin position="753"/>
        <end position="807"/>
    </location>
</feature>
<dbReference type="SUPFAM" id="SSF53850">
    <property type="entry name" value="Periplasmic binding protein-like II"/>
    <property type="match status" value="1"/>
</dbReference>
<dbReference type="InterPro" id="IPR015683">
    <property type="entry name" value="Ionotropic_Glu_rcpt"/>
</dbReference>
<feature type="transmembrane region" description="Helical" evidence="15">
    <location>
        <begin position="580"/>
        <end position="600"/>
    </location>
</feature>
<comment type="function">
    <text evidence="13">Glutamate-gated receptor that probably acts as non-selective cation channel.</text>
</comment>
<comment type="subcellular location">
    <subcellularLocation>
        <location evidence="1">Membrane</location>
        <topology evidence="1">Multi-pass membrane protein</topology>
    </subcellularLocation>
</comment>
<dbReference type="SUPFAM" id="SSF53822">
    <property type="entry name" value="Periplasmic binding protein-like I"/>
    <property type="match status" value="1"/>
</dbReference>
<keyword evidence="7 13" id="KW-0406">Ion transport</keyword>
<gene>
    <name evidence="18" type="primary">LOC120259004</name>
</gene>
<dbReference type="FunFam" id="3.40.190.10:FF:000054">
    <property type="entry name" value="Glutamate receptor"/>
    <property type="match status" value="1"/>
</dbReference>
<evidence type="ECO:0000256" key="6">
    <source>
        <dbReference type="ARBA" id="ARBA00022989"/>
    </source>
</evidence>
<dbReference type="GO" id="GO:0009611">
    <property type="term" value="P:response to wounding"/>
    <property type="evidence" value="ECO:0007669"/>
    <property type="project" value="UniProtKB-ARBA"/>
</dbReference>
<dbReference type="Gene3D" id="3.40.190.10">
    <property type="entry name" value="Periplasmic binding protein-like II"/>
    <property type="match status" value="3"/>
</dbReference>
<evidence type="ECO:0000256" key="4">
    <source>
        <dbReference type="ARBA" id="ARBA00022692"/>
    </source>
</evidence>
<dbReference type="CDD" id="cd19990">
    <property type="entry name" value="PBP1_GABAb_receptor_plant"/>
    <property type="match status" value="1"/>
</dbReference>
<feature type="transmembrane region" description="Helical" evidence="15">
    <location>
        <begin position="824"/>
        <end position="848"/>
    </location>
</feature>
<dbReference type="InterPro" id="IPR017103">
    <property type="entry name" value="Iontropic_Glu_rcpt_pln"/>
</dbReference>
<dbReference type="InterPro" id="IPR001320">
    <property type="entry name" value="Iontro_rcpt_C"/>
</dbReference>
<dbReference type="GO" id="GO:0016020">
    <property type="term" value="C:membrane"/>
    <property type="evidence" value="ECO:0007669"/>
    <property type="project" value="UniProtKB-SubCell"/>
</dbReference>
<keyword evidence="14" id="KW-1015">Disulfide bond</keyword>
<dbReference type="PANTHER" id="PTHR18966">
    <property type="entry name" value="IONOTROPIC GLUTAMATE RECEPTOR"/>
    <property type="match status" value="1"/>
</dbReference>
<dbReference type="RefSeq" id="XP_039122457.1">
    <property type="nucleotide sequence ID" value="XM_039266523.1"/>
</dbReference>
<dbReference type="GO" id="GO:0007165">
    <property type="term" value="P:signal transduction"/>
    <property type="evidence" value="ECO:0007669"/>
    <property type="project" value="UniProtKB-ARBA"/>
</dbReference>
<keyword evidence="6 15" id="KW-1133">Transmembrane helix</keyword>
<dbReference type="CDD" id="cd13686">
    <property type="entry name" value="GluR_Plant"/>
    <property type="match status" value="1"/>
</dbReference>
<dbReference type="GO" id="GO:0015276">
    <property type="term" value="F:ligand-gated monoatomic ion channel activity"/>
    <property type="evidence" value="ECO:0007669"/>
    <property type="project" value="InterPro"/>
</dbReference>
<keyword evidence="12 13" id="KW-0407">Ion channel</keyword>
<evidence type="ECO:0000256" key="14">
    <source>
        <dbReference type="PIRSR" id="PIRSR037090-50"/>
    </source>
</evidence>
<dbReference type="Pfam" id="PF00060">
    <property type="entry name" value="Lig_chan"/>
    <property type="match status" value="1"/>
</dbReference>
<dbReference type="GeneID" id="120259004"/>
<evidence type="ECO:0000256" key="7">
    <source>
        <dbReference type="ARBA" id="ARBA00023065"/>
    </source>
</evidence>
<keyword evidence="10" id="KW-0325">Glycoprotein</keyword>
<feature type="transmembrane region" description="Helical" evidence="15">
    <location>
        <begin position="644"/>
        <end position="668"/>
    </location>
</feature>
<dbReference type="Gene3D" id="3.40.50.2300">
    <property type="match status" value="2"/>
</dbReference>
<dbReference type="Gene3D" id="1.10.287.70">
    <property type="match status" value="1"/>
</dbReference>
<evidence type="ECO:0000256" key="9">
    <source>
        <dbReference type="ARBA" id="ARBA00023170"/>
    </source>
</evidence>
<evidence type="ECO:0000256" key="5">
    <source>
        <dbReference type="ARBA" id="ARBA00022729"/>
    </source>
</evidence>